<name>A0A557REE7_9RHOO</name>
<dbReference type="EMBL" id="VMNI01000013">
    <property type="protein sequence ID" value="TVO75390.1"/>
    <property type="molecule type" value="Genomic_DNA"/>
</dbReference>
<organism evidence="5 6">
    <name type="scientific">Denitromonas halophila</name>
    <dbReference type="NCBI Taxonomy" id="1629404"/>
    <lineage>
        <taxon>Bacteria</taxon>
        <taxon>Pseudomonadati</taxon>
        <taxon>Pseudomonadota</taxon>
        <taxon>Betaproteobacteria</taxon>
        <taxon>Rhodocyclales</taxon>
        <taxon>Zoogloeaceae</taxon>
        <taxon>Denitromonas</taxon>
    </lineage>
</organism>
<keyword evidence="1" id="KW-0805">Transcription regulation</keyword>
<evidence type="ECO:0000256" key="1">
    <source>
        <dbReference type="ARBA" id="ARBA00023015"/>
    </source>
</evidence>
<proteinExistence type="predicted"/>
<dbReference type="InterPro" id="IPR050109">
    <property type="entry name" value="HTH-type_TetR-like_transc_reg"/>
</dbReference>
<dbReference type="AlphaFoldDB" id="A0A557REE7"/>
<accession>A0A557REE7</accession>
<dbReference type="GO" id="GO:0003700">
    <property type="term" value="F:DNA-binding transcription factor activity"/>
    <property type="evidence" value="ECO:0007669"/>
    <property type="project" value="TreeGrafter"/>
</dbReference>
<gene>
    <name evidence="5" type="ORF">FHP89_13640</name>
</gene>
<dbReference type="SUPFAM" id="SSF46689">
    <property type="entry name" value="Homeodomain-like"/>
    <property type="match status" value="1"/>
</dbReference>
<dbReference type="Proteomes" id="UP000318349">
    <property type="component" value="Unassembled WGS sequence"/>
</dbReference>
<dbReference type="PANTHER" id="PTHR30055:SF234">
    <property type="entry name" value="HTH-TYPE TRANSCRIPTIONAL REGULATOR BETI"/>
    <property type="match status" value="1"/>
</dbReference>
<dbReference type="Pfam" id="PF00440">
    <property type="entry name" value="TetR_N"/>
    <property type="match status" value="1"/>
</dbReference>
<dbReference type="PANTHER" id="PTHR30055">
    <property type="entry name" value="HTH-TYPE TRANSCRIPTIONAL REGULATOR RUTR"/>
    <property type="match status" value="1"/>
</dbReference>
<feature type="domain" description="HTH tetR-type" evidence="4">
    <location>
        <begin position="38"/>
        <end position="84"/>
    </location>
</feature>
<protein>
    <submittedName>
        <fullName evidence="5">TetR/AcrR family transcriptional regulator</fullName>
    </submittedName>
</protein>
<sequence length="239" mass="27040">MEAYLFMRHAKKSNEAVIPSFQIDESAGKRERTQMALILAAEKLFGDYGIDAVGLRAISEAAQQKNSNAVQYHFGGKLGLLKAIFELREGQLQPARANLLAQGEVQGRFRDIRFLLRVCFEPNFLLYRDHHEIGYLKLHAAYLSTHRPRGVQHPVDYDSANSVSYRQAIWLLGERLAYLGPKRWMSRLESVGTMFLSVFIQHSARKPDPNTSLDELFEDAIEMMAAALTAPPGYRTPIS</sequence>
<keyword evidence="3" id="KW-0804">Transcription</keyword>
<evidence type="ECO:0000313" key="6">
    <source>
        <dbReference type="Proteomes" id="UP000318349"/>
    </source>
</evidence>
<evidence type="ECO:0000256" key="2">
    <source>
        <dbReference type="ARBA" id="ARBA00023125"/>
    </source>
</evidence>
<reference evidence="5 6" key="1">
    <citation type="submission" date="2019-07" db="EMBL/GenBank/DDBJ databases">
        <title>The pathways for chlorine oxyanion respiration interact through the shared metabolite chlorate.</title>
        <authorList>
            <person name="Barnum T.P."/>
            <person name="Cheng Y."/>
            <person name="Hill K.A."/>
            <person name="Lucas L.N."/>
            <person name="Carlson H.K."/>
            <person name="Coates J.D."/>
        </authorList>
    </citation>
    <scope>NUCLEOTIDE SEQUENCE [LARGE SCALE GENOMIC DNA]</scope>
    <source>
        <strain evidence="5 6">SFB-1</strain>
    </source>
</reference>
<evidence type="ECO:0000259" key="4">
    <source>
        <dbReference type="Pfam" id="PF00440"/>
    </source>
</evidence>
<evidence type="ECO:0000256" key="3">
    <source>
        <dbReference type="ARBA" id="ARBA00023163"/>
    </source>
</evidence>
<dbReference type="InterPro" id="IPR001647">
    <property type="entry name" value="HTH_TetR"/>
</dbReference>
<dbReference type="InterPro" id="IPR009057">
    <property type="entry name" value="Homeodomain-like_sf"/>
</dbReference>
<keyword evidence="2" id="KW-0238">DNA-binding</keyword>
<dbReference type="GO" id="GO:0000976">
    <property type="term" value="F:transcription cis-regulatory region binding"/>
    <property type="evidence" value="ECO:0007669"/>
    <property type="project" value="TreeGrafter"/>
</dbReference>
<evidence type="ECO:0000313" key="5">
    <source>
        <dbReference type="EMBL" id="TVO75390.1"/>
    </source>
</evidence>
<comment type="caution">
    <text evidence="5">The sequence shown here is derived from an EMBL/GenBank/DDBJ whole genome shotgun (WGS) entry which is preliminary data.</text>
</comment>
<dbReference type="Gene3D" id="1.10.357.10">
    <property type="entry name" value="Tetracycline Repressor, domain 2"/>
    <property type="match status" value="1"/>
</dbReference>